<dbReference type="InterPro" id="IPR036188">
    <property type="entry name" value="FAD/NAD-bd_sf"/>
</dbReference>
<proteinExistence type="predicted"/>
<dbReference type="PANTHER" id="PTHR43260:SF1">
    <property type="entry name" value="KSDD-LIKE STEROID DEHYDROGENASE RV0785"/>
    <property type="match status" value="1"/>
</dbReference>
<comment type="caution">
    <text evidence="4">The sequence shown here is derived from an EMBL/GenBank/DDBJ whole genome shotgun (WGS) entry which is preliminary data.</text>
</comment>
<reference evidence="4" key="1">
    <citation type="submission" date="2020-10" db="EMBL/GenBank/DDBJ databases">
        <title>Diversity and distribution of actinomycetes associated with coral in the coast of Hainan.</title>
        <authorList>
            <person name="Li F."/>
        </authorList>
    </citation>
    <scope>NUCLEOTIDE SEQUENCE</scope>
    <source>
        <strain evidence="4">HNM0983</strain>
    </source>
</reference>
<dbReference type="PRINTS" id="PR00420">
    <property type="entry name" value="RNGMNOXGNASE"/>
</dbReference>
<feature type="domain" description="FAD-dependent oxidoreductase 2 FAD-binding" evidence="3">
    <location>
        <begin position="46"/>
        <end position="579"/>
    </location>
</feature>
<evidence type="ECO:0000313" key="4">
    <source>
        <dbReference type="EMBL" id="MBE9376106.1"/>
    </source>
</evidence>
<keyword evidence="5" id="KW-1185">Reference proteome</keyword>
<dbReference type="InterPro" id="IPR027477">
    <property type="entry name" value="Succ_DH/fumarate_Rdtase_cat_sf"/>
</dbReference>
<dbReference type="NCBIfam" id="NF009472">
    <property type="entry name" value="PRK12834.1"/>
    <property type="match status" value="1"/>
</dbReference>
<dbReference type="InterPro" id="IPR014614">
    <property type="entry name" value="KsdD_DH"/>
</dbReference>
<dbReference type="InterPro" id="IPR003953">
    <property type="entry name" value="FAD-dep_OxRdtase_2_FAD-bd"/>
</dbReference>
<keyword evidence="2" id="KW-0560">Oxidoreductase</keyword>
<organism evidence="4 5">
    <name type="scientific">Saccharopolyspora montiporae</name>
    <dbReference type="NCBI Taxonomy" id="2781240"/>
    <lineage>
        <taxon>Bacteria</taxon>
        <taxon>Bacillati</taxon>
        <taxon>Actinomycetota</taxon>
        <taxon>Actinomycetes</taxon>
        <taxon>Pseudonocardiales</taxon>
        <taxon>Pseudonocardiaceae</taxon>
        <taxon>Saccharopolyspora</taxon>
    </lineage>
</organism>
<dbReference type="RefSeq" id="WP_193929551.1">
    <property type="nucleotide sequence ID" value="NZ_JADEYC010000032.1"/>
</dbReference>
<dbReference type="EMBL" id="JADEYC010000032">
    <property type="protein sequence ID" value="MBE9376106.1"/>
    <property type="molecule type" value="Genomic_DNA"/>
</dbReference>
<dbReference type="Gene3D" id="3.50.50.60">
    <property type="entry name" value="FAD/NAD(P)-binding domain"/>
    <property type="match status" value="1"/>
</dbReference>
<dbReference type="Gene3D" id="3.90.700.10">
    <property type="entry name" value="Succinate dehydrogenase/fumarate reductase flavoprotein, catalytic domain"/>
    <property type="match status" value="1"/>
</dbReference>
<evidence type="ECO:0000259" key="3">
    <source>
        <dbReference type="Pfam" id="PF00890"/>
    </source>
</evidence>
<evidence type="ECO:0000256" key="2">
    <source>
        <dbReference type="ARBA" id="ARBA00023002"/>
    </source>
</evidence>
<dbReference type="InterPro" id="IPR006311">
    <property type="entry name" value="TAT_signal"/>
</dbReference>
<evidence type="ECO:0000313" key="5">
    <source>
        <dbReference type="Proteomes" id="UP000598360"/>
    </source>
</evidence>
<evidence type="ECO:0000256" key="1">
    <source>
        <dbReference type="ARBA" id="ARBA00022630"/>
    </source>
</evidence>
<dbReference type="Pfam" id="PF00890">
    <property type="entry name" value="FAD_binding_2"/>
    <property type="match status" value="1"/>
</dbReference>
<accession>A0A929BDK9</accession>
<dbReference type="AlphaFoldDB" id="A0A929BDK9"/>
<dbReference type="PANTHER" id="PTHR43260">
    <property type="entry name" value="3-KETOSTEROID-DELTA-1-DEHYDROGENASE"/>
    <property type="match status" value="1"/>
</dbReference>
<dbReference type="GO" id="GO:0033765">
    <property type="term" value="F:steroid dehydrogenase activity, acting on the CH-CH group of donors"/>
    <property type="evidence" value="ECO:0007669"/>
    <property type="project" value="UniProtKB-ARBA"/>
</dbReference>
<sequence>MDSRDNGRFSRRSALITGGAAAMTAAWPTGAAAAAPPTTSGGDDADVIVIGAGLAGLVASAELADAGRRVLLLDQEPEGSLGGQAFWSLGGLFFVDSEEQRVAGIRDSLELARDDWFGTAGFDRGVRHPKGEDHWAARWAEAYLEFAATEKRSWLHGMGVRWVPVVGWAERGGQLADGPGNSVPRFHITLGTGPGVMEPFERRVREAAERGLITFKFRHQVDELTMTNGAVDGVRGGVLEPSDAPRGTPSSRARVADFELHAPAVLVTSGGIGGNQELVRQNWPARLGAPPRHMITGVPAHVDGRMLSIGERAGARLVNRDRMWHYTEGLANHSPIWPDHGIRVLAAPSSLWFDARGQRFRSPGIPSYDTLGTLDLIQKSGYDYSWFVLNQKIIDKEFVLSGSEQNPELTAKDLAGYIAGRAVHSTPPPVKAFQDHGEDFVTAADLRGLVAGMNRLAGSNLIDLADLERQITRRDRQVDNDFTKDEQIMGIRNSLAYSGDSVVRTTPLHKILDPDAGPLIAIRMNILTRKTLGGLQTDLSGRVLDEQAAPIPGLYAAGEASGFGGGGLHGYRALEGTFLGGCLFSGRQAGRAVAEATA</sequence>
<dbReference type="PROSITE" id="PS51318">
    <property type="entry name" value="TAT"/>
    <property type="match status" value="1"/>
</dbReference>
<protein>
    <submittedName>
        <fullName evidence="4">FAD-binding dehydrogenase</fullName>
    </submittedName>
</protein>
<name>A0A929BDK9_9PSEU</name>
<keyword evidence="1" id="KW-0285">Flavoprotein</keyword>
<dbReference type="SUPFAM" id="SSF51905">
    <property type="entry name" value="FAD/NAD(P)-binding domain"/>
    <property type="match status" value="1"/>
</dbReference>
<gene>
    <name evidence="4" type="ORF">IQ251_16765</name>
</gene>
<dbReference type="Proteomes" id="UP000598360">
    <property type="component" value="Unassembled WGS sequence"/>
</dbReference>
<dbReference type="PIRSF" id="PIRSF036654">
    <property type="entry name" value="UCP036654"/>
    <property type="match status" value="1"/>
</dbReference>